<evidence type="ECO:0000256" key="1">
    <source>
        <dbReference type="ARBA" id="ARBA00009005"/>
    </source>
</evidence>
<dbReference type="InterPro" id="IPR029030">
    <property type="entry name" value="Caspase-like_dom_sf"/>
</dbReference>
<feature type="domain" description="Peptidase C14 caspase" evidence="5">
    <location>
        <begin position="81"/>
        <end position="348"/>
    </location>
</feature>
<dbReference type="Pfam" id="PF00656">
    <property type="entry name" value="Peptidase_C14"/>
    <property type="match status" value="1"/>
</dbReference>
<protein>
    <recommendedName>
        <fullName evidence="5">Peptidase C14 caspase domain-containing protein</fullName>
    </recommendedName>
</protein>
<keyword evidence="3" id="KW-0645">Protease</keyword>
<proteinExistence type="inferred from homology"/>
<dbReference type="PANTHER" id="PTHR48104:SF30">
    <property type="entry name" value="METACASPASE-1"/>
    <property type="match status" value="1"/>
</dbReference>
<dbReference type="EMBL" id="CAJMXA010003323">
    <property type="protein sequence ID" value="CAE6493595.1"/>
    <property type="molecule type" value="Genomic_DNA"/>
</dbReference>
<dbReference type="GO" id="GO:0004197">
    <property type="term" value="F:cysteine-type endopeptidase activity"/>
    <property type="evidence" value="ECO:0007669"/>
    <property type="project" value="InterPro"/>
</dbReference>
<keyword evidence="4" id="KW-1133">Transmembrane helix</keyword>
<dbReference type="Gene3D" id="3.40.50.1460">
    <property type="match status" value="1"/>
</dbReference>
<dbReference type="GO" id="GO:0006508">
    <property type="term" value="P:proteolysis"/>
    <property type="evidence" value="ECO:0007669"/>
    <property type="project" value="InterPro"/>
</dbReference>
<dbReference type="Proteomes" id="UP000663853">
    <property type="component" value="Unassembled WGS sequence"/>
</dbReference>
<organism evidence="6 7">
    <name type="scientific">Rhizoctonia solani</name>
    <dbReference type="NCBI Taxonomy" id="456999"/>
    <lineage>
        <taxon>Eukaryota</taxon>
        <taxon>Fungi</taxon>
        <taxon>Dikarya</taxon>
        <taxon>Basidiomycota</taxon>
        <taxon>Agaricomycotina</taxon>
        <taxon>Agaricomycetes</taxon>
        <taxon>Cantharellales</taxon>
        <taxon>Ceratobasidiaceae</taxon>
        <taxon>Rhizoctonia</taxon>
    </lineage>
</organism>
<evidence type="ECO:0000256" key="4">
    <source>
        <dbReference type="SAM" id="Phobius"/>
    </source>
</evidence>
<comment type="caution">
    <text evidence="6">The sequence shown here is derived from an EMBL/GenBank/DDBJ whole genome shotgun (WGS) entry which is preliminary data.</text>
</comment>
<evidence type="ECO:0000256" key="3">
    <source>
        <dbReference type="ARBA" id="ARBA00022807"/>
    </source>
</evidence>
<comment type="similarity">
    <text evidence="1">Belongs to the peptidase C14B family.</text>
</comment>
<keyword evidence="3" id="KW-0378">Hydrolase</keyword>
<gene>
    <name evidence="6" type="ORF">RDB_LOCUS103971</name>
</gene>
<dbReference type="GO" id="GO:0005737">
    <property type="term" value="C:cytoplasm"/>
    <property type="evidence" value="ECO:0007669"/>
    <property type="project" value="TreeGrafter"/>
</dbReference>
<keyword evidence="4" id="KW-0812">Transmembrane</keyword>
<dbReference type="AlphaFoldDB" id="A0A8H3CUB1"/>
<dbReference type="InterPro" id="IPR050452">
    <property type="entry name" value="Metacaspase"/>
</dbReference>
<dbReference type="PANTHER" id="PTHR48104">
    <property type="entry name" value="METACASPASE-4"/>
    <property type="match status" value="1"/>
</dbReference>
<name>A0A8H3CUB1_9AGAM</name>
<evidence type="ECO:0000259" key="5">
    <source>
        <dbReference type="Pfam" id="PF00656"/>
    </source>
</evidence>
<reference evidence="6" key="1">
    <citation type="submission" date="2021-01" db="EMBL/GenBank/DDBJ databases">
        <authorList>
            <person name="Kaushik A."/>
        </authorList>
    </citation>
    <scope>NUCLEOTIDE SEQUENCE</scope>
    <source>
        <strain evidence="6">AG6-10EEA</strain>
    </source>
</reference>
<evidence type="ECO:0000313" key="6">
    <source>
        <dbReference type="EMBL" id="CAE6493595.1"/>
    </source>
</evidence>
<evidence type="ECO:0000313" key="7">
    <source>
        <dbReference type="Proteomes" id="UP000663853"/>
    </source>
</evidence>
<dbReference type="SUPFAM" id="SSF52129">
    <property type="entry name" value="Caspase-like"/>
    <property type="match status" value="1"/>
</dbReference>
<keyword evidence="3" id="KW-0788">Thiol protease</keyword>
<accession>A0A8H3CUB1</accession>
<dbReference type="InterPro" id="IPR011600">
    <property type="entry name" value="Pept_C14_caspase"/>
</dbReference>
<evidence type="ECO:0000256" key="2">
    <source>
        <dbReference type="ARBA" id="ARBA00022703"/>
    </source>
</evidence>
<keyword evidence="2" id="KW-0053">Apoptosis</keyword>
<dbReference type="GO" id="GO:0006915">
    <property type="term" value="P:apoptotic process"/>
    <property type="evidence" value="ECO:0007669"/>
    <property type="project" value="UniProtKB-KW"/>
</dbReference>
<feature type="transmembrane region" description="Helical" evidence="4">
    <location>
        <begin position="21"/>
        <end position="38"/>
    </location>
</feature>
<keyword evidence="4" id="KW-0472">Membrane</keyword>
<sequence>MNHMDSVRFLFELVLRGYTPYLLGSIILLGLAMIFVLHNPTPREISGDSEQWLPTVTPITDGGGKPQSLSNPTPIQKLYGLVIGIDTYPSLHPLKGAVNDADDVSRCLTFDLGIPANNVVNLRNGEATRKRIIQELQALSNNPNIEHGDPILIYYAGHGGLSEANEEWGGRYGGEQVQVIFPFDYQLKDPESTKLVNCIPDKTIAVLLNELAAKKGDNITVIFDSCHSASGTRANEPGRKDRLERSADVKLEIPHDIDDHLFAPEYSTQFGPKKEKRDAELLLCTDQTSHIHFAACGTRQKAFEQNGRGVFTAALLKKIRESRVDNITYHNLMKSLEMSSEDQSPQCYGKHKSRILFNSRISLRNIEFIRVDFKEGVFVLAAGDASGVTVGSVWELHESPTNDSPSIGQFKVNQLHGSVAVLNPTSHVDKLPEPEGNSTRQLHARCVQVGPGNELKVWISPDDRQLLFRNPEHLGGTDESGTGYVITPTRDAADVALEVDYSGSTPGSTSAQAEVVFCWCDSLAVKYGAERLKHRKPARREEVETVLFAAAKWRWHLRRGNSQGRSPSQEVTMNMLKVGTTVNRLRTFFSEHEPAPMNEDGAAEFVVDNSVLFGFELKSRISSPLYVRMFYFDATDFSIGDMFGHNVANGAGTTNIPPRGQLLIGSGGDGGTPLRFNISPGNQVEIGYMKIFWSTEPLELDHVGQKSAFKMRPGDARGVDLDWEGADSKWGTICLPLVLRERLS</sequence>